<dbReference type="Pfam" id="PF00822">
    <property type="entry name" value="PMP22_Claudin"/>
    <property type="match status" value="1"/>
</dbReference>
<keyword evidence="2 5" id="KW-0812">Transmembrane</keyword>
<evidence type="ECO:0000256" key="2">
    <source>
        <dbReference type="ARBA" id="ARBA00022692"/>
    </source>
</evidence>
<evidence type="ECO:0000256" key="6">
    <source>
        <dbReference type="SAM" id="SignalP"/>
    </source>
</evidence>
<accession>A0ABP0GMT9</accession>
<dbReference type="InterPro" id="IPR050579">
    <property type="entry name" value="PMP-22/EMP/MP20-like"/>
</dbReference>
<protein>
    <submittedName>
        <fullName evidence="7">Uncharacterized protein</fullName>
    </submittedName>
</protein>
<evidence type="ECO:0000256" key="3">
    <source>
        <dbReference type="ARBA" id="ARBA00022989"/>
    </source>
</evidence>
<keyword evidence="6" id="KW-0732">Signal</keyword>
<comment type="caution">
    <text evidence="7">The sequence shown here is derived from an EMBL/GenBank/DDBJ whole genome shotgun (WGS) entry which is preliminary data.</text>
</comment>
<dbReference type="Gene3D" id="1.20.140.150">
    <property type="match status" value="1"/>
</dbReference>
<feature type="transmembrane region" description="Helical" evidence="5">
    <location>
        <begin position="67"/>
        <end position="90"/>
    </location>
</feature>
<keyword evidence="3 5" id="KW-1133">Transmembrane helix</keyword>
<dbReference type="InterPro" id="IPR004031">
    <property type="entry name" value="PMP22/EMP/MP20/Claudin"/>
</dbReference>
<keyword evidence="4 5" id="KW-0472">Membrane</keyword>
<proteinExistence type="predicted"/>
<evidence type="ECO:0000256" key="4">
    <source>
        <dbReference type="ARBA" id="ARBA00023136"/>
    </source>
</evidence>
<name>A0ABP0GMT9_CLALP</name>
<feature type="chain" id="PRO_5046688289" evidence="6">
    <location>
        <begin position="22"/>
        <end position="167"/>
    </location>
</feature>
<sequence>MNPTQQLQVTVVLISVSLILAIVSQATAAWAHSSYDNSSIGLWQLCLSNICRSFWDLGLKEAAYVDAVRAFSIMSMIFQCTALALTLMAFKNQSGNHRRNTSSVMMSAGVFMFIAMIVFSTKYHLSFSVSFGYSFYLGWINFAFSFLIAGFIYCFKERNPPVYPVPE</sequence>
<keyword evidence="8" id="KW-1185">Reference proteome</keyword>
<dbReference type="PANTHER" id="PTHR10671">
    <property type="entry name" value="EPITHELIAL MEMBRANE PROTEIN-RELATED"/>
    <property type="match status" value="1"/>
</dbReference>
<organism evidence="7 8">
    <name type="scientific">Clavelina lepadiformis</name>
    <name type="common">Light-bulb sea squirt</name>
    <name type="synonym">Ascidia lepadiformis</name>
    <dbReference type="NCBI Taxonomy" id="159417"/>
    <lineage>
        <taxon>Eukaryota</taxon>
        <taxon>Metazoa</taxon>
        <taxon>Chordata</taxon>
        <taxon>Tunicata</taxon>
        <taxon>Ascidiacea</taxon>
        <taxon>Aplousobranchia</taxon>
        <taxon>Clavelinidae</taxon>
        <taxon>Clavelina</taxon>
    </lineage>
</organism>
<feature type="transmembrane region" description="Helical" evidence="5">
    <location>
        <begin position="133"/>
        <end position="155"/>
    </location>
</feature>
<evidence type="ECO:0000313" key="7">
    <source>
        <dbReference type="EMBL" id="CAK8693054.1"/>
    </source>
</evidence>
<feature type="transmembrane region" description="Helical" evidence="5">
    <location>
        <begin position="102"/>
        <end position="121"/>
    </location>
</feature>
<dbReference type="PANTHER" id="PTHR10671:SF108">
    <property type="entry name" value="CLAUDIN FAMILY PROTEIN-RELATED"/>
    <property type="match status" value="1"/>
</dbReference>
<feature type="signal peptide" evidence="6">
    <location>
        <begin position="1"/>
        <end position="21"/>
    </location>
</feature>
<dbReference type="Proteomes" id="UP001642483">
    <property type="component" value="Unassembled WGS sequence"/>
</dbReference>
<evidence type="ECO:0000256" key="1">
    <source>
        <dbReference type="ARBA" id="ARBA00004141"/>
    </source>
</evidence>
<dbReference type="EMBL" id="CAWYQH010000130">
    <property type="protein sequence ID" value="CAK8693054.1"/>
    <property type="molecule type" value="Genomic_DNA"/>
</dbReference>
<evidence type="ECO:0000256" key="5">
    <source>
        <dbReference type="SAM" id="Phobius"/>
    </source>
</evidence>
<gene>
    <name evidence="7" type="ORF">CVLEPA_LOCUS26383</name>
</gene>
<reference evidence="7 8" key="1">
    <citation type="submission" date="2024-02" db="EMBL/GenBank/DDBJ databases">
        <authorList>
            <person name="Daric V."/>
            <person name="Darras S."/>
        </authorList>
    </citation>
    <scope>NUCLEOTIDE SEQUENCE [LARGE SCALE GENOMIC DNA]</scope>
</reference>
<comment type="subcellular location">
    <subcellularLocation>
        <location evidence="1">Membrane</location>
        <topology evidence="1">Multi-pass membrane protein</topology>
    </subcellularLocation>
</comment>
<evidence type="ECO:0000313" key="8">
    <source>
        <dbReference type="Proteomes" id="UP001642483"/>
    </source>
</evidence>